<dbReference type="InterPro" id="IPR010877">
    <property type="entry name" value="Phage_Mu_Gp46"/>
</dbReference>
<reference evidence="1 2" key="1">
    <citation type="submission" date="2019-06" db="EMBL/GenBank/DDBJ databases">
        <title>Pseudomonas bimorpha sp. nov. isolated from bovine raw milk and skim milk concentrate.</title>
        <authorList>
            <person name="Hofmann K."/>
            <person name="Huptas C."/>
            <person name="Doll E."/>
            <person name="Scherer S."/>
            <person name="Wenning M."/>
        </authorList>
    </citation>
    <scope>NUCLEOTIDE SEQUENCE [LARGE SCALE GENOMIC DNA]</scope>
    <source>
        <strain evidence="1 2">DSM 13124</strain>
    </source>
</reference>
<organism evidence="1 2">
    <name type="scientific">Pseudomonas marginalis</name>
    <name type="common">Pseudomonas panacis</name>
    <dbReference type="NCBI Taxonomy" id="298"/>
    <lineage>
        <taxon>Bacteria</taxon>
        <taxon>Pseudomonadati</taxon>
        <taxon>Pseudomonadota</taxon>
        <taxon>Gammaproteobacteria</taxon>
        <taxon>Pseudomonadales</taxon>
        <taxon>Pseudomonadaceae</taxon>
        <taxon>Pseudomonas</taxon>
    </lineage>
</organism>
<dbReference type="Proteomes" id="UP000316123">
    <property type="component" value="Unassembled WGS sequence"/>
</dbReference>
<protein>
    <recommendedName>
        <fullName evidence="3">Phage gp46-like protein</fullName>
    </recommendedName>
</protein>
<sequence length="128" mass="14555">MDREQLLRRAVTISLFSWRRANDDDDLDDSDRQGWWGDSVPTVAGDQIGSRLWLLRRRSLVPDTFKDAKDYADEALAWMVADGIVTEVAVTVERYGINGMRMSVLMTEANGETLELAFEDTWSLINAL</sequence>
<dbReference type="OrthoDB" id="5677166at2"/>
<proteinExistence type="predicted"/>
<dbReference type="EMBL" id="VFEQ01000007">
    <property type="protein sequence ID" value="TWR59874.1"/>
    <property type="molecule type" value="Genomic_DNA"/>
</dbReference>
<name>A0A9X9BSI5_PSEMA</name>
<comment type="caution">
    <text evidence="1">The sequence shown here is derived from an EMBL/GenBank/DDBJ whole genome shotgun (WGS) entry which is preliminary data.</text>
</comment>
<gene>
    <name evidence="1" type="ORF">FIV41_13640</name>
</gene>
<dbReference type="Pfam" id="PF07409">
    <property type="entry name" value="GP46"/>
    <property type="match status" value="1"/>
</dbReference>
<evidence type="ECO:0000313" key="2">
    <source>
        <dbReference type="Proteomes" id="UP000316123"/>
    </source>
</evidence>
<evidence type="ECO:0000313" key="1">
    <source>
        <dbReference type="EMBL" id="TWR59874.1"/>
    </source>
</evidence>
<dbReference type="AlphaFoldDB" id="A0A9X9BSI5"/>
<evidence type="ECO:0008006" key="3">
    <source>
        <dbReference type="Google" id="ProtNLM"/>
    </source>
</evidence>
<accession>A0A9X9BSI5</accession>